<keyword evidence="2" id="KW-0675">Receptor</keyword>
<proteinExistence type="predicted"/>
<accession>A0AAX0B4V0</accession>
<evidence type="ECO:0000313" key="3">
    <source>
        <dbReference type="Proteomes" id="UP001193748"/>
    </source>
</evidence>
<sequence>MDNKQAIQELKNMKKSKESLTAKVFGGAYEDEICALNIAIKALESEVEK</sequence>
<dbReference type="RefSeq" id="WP_171780003.1">
    <property type="nucleotide sequence ID" value="NZ_JABAGV010000027.1"/>
</dbReference>
<evidence type="ECO:0000313" key="1">
    <source>
        <dbReference type="EMBL" id="MBC2475431.1"/>
    </source>
</evidence>
<reference evidence="1" key="1">
    <citation type="submission" date="2020-04" db="EMBL/GenBank/DDBJ databases">
        <authorList>
            <person name="Brown S."/>
        </authorList>
    </citation>
    <scope>NUCLEOTIDE SEQUENCE</scope>
    <source>
        <strain evidence="1">DJ015</strain>
    </source>
</reference>
<dbReference type="EMBL" id="JABAGV010000027">
    <property type="protein sequence ID" value="MBC2475431.1"/>
    <property type="molecule type" value="Genomic_DNA"/>
</dbReference>
<dbReference type="EMBL" id="JABSWW010000001">
    <property type="protein sequence ID" value="NRT90112.1"/>
    <property type="molecule type" value="Genomic_DNA"/>
</dbReference>
<dbReference type="Proteomes" id="UP001193748">
    <property type="component" value="Unassembled WGS sequence"/>
</dbReference>
<protein>
    <submittedName>
        <fullName evidence="2">Chemotaxis receptor (MCP) glutamine deamidase CheD</fullName>
    </submittedName>
</protein>
<name>A0AAX0B4V0_CLOBE</name>
<reference evidence="2" key="3">
    <citation type="journal article" date="2022" name="Nat. Biotechnol.">
        <title>Carbon-negative production of acetone and isopropanol by gas fermentation at industrial pilot scale.</title>
        <authorList>
            <person name="Liew F.E."/>
            <person name="Nogle R."/>
            <person name="Abdalla T."/>
            <person name="Rasor B.J."/>
            <person name="Canter C."/>
            <person name="Jensen R.O."/>
            <person name="Wang L."/>
            <person name="Strutz J."/>
            <person name="Chirania P."/>
            <person name="De Tissera S."/>
            <person name="Mueller A.P."/>
            <person name="Ruan Z."/>
            <person name="Gao A."/>
            <person name="Tran L."/>
            <person name="Engle N.L."/>
            <person name="Bromley J.C."/>
            <person name="Daniell J."/>
            <person name="Conrado R."/>
            <person name="Tschaplinski T.J."/>
            <person name="Giannone R.J."/>
            <person name="Hettich R.L."/>
            <person name="Karim A.S."/>
            <person name="Simpson S.D."/>
            <person name="Brown S.D."/>
            <person name="Leang C."/>
            <person name="Jewett M.C."/>
            <person name="Kopke M."/>
        </authorList>
    </citation>
    <scope>NUCLEOTIDE SEQUENCE</scope>
    <source>
        <strain evidence="1">DJ015</strain>
        <strain evidence="2">DJ080</strain>
    </source>
</reference>
<dbReference type="Proteomes" id="UP001194098">
    <property type="component" value="Unassembled WGS sequence"/>
</dbReference>
<dbReference type="AlphaFoldDB" id="A0AAX0B4V0"/>
<gene>
    <name evidence="2" type="ORF">B0H41_003791</name>
    <name evidence="1" type="ORF">HGI39_12045</name>
</gene>
<reference evidence="2" key="2">
    <citation type="submission" date="2020-05" db="EMBL/GenBank/DDBJ databases">
        <authorList>
            <person name="Brown S."/>
            <person name="Huntemann M."/>
            <person name="Clum A."/>
            <person name="Spunde A."/>
            <person name="Palaniappan K."/>
            <person name="Ritter S."/>
            <person name="Mikhailova N."/>
            <person name="Chen I.-M."/>
            <person name="Stamatis D."/>
            <person name="Reddy T."/>
            <person name="O'Malley R."/>
            <person name="Daum C."/>
            <person name="Shapiro N."/>
            <person name="Ivanova N."/>
            <person name="Kyrpides N."/>
            <person name="Woyke T."/>
        </authorList>
    </citation>
    <scope>NUCLEOTIDE SEQUENCE</scope>
    <source>
        <strain evidence="2">DJ080</strain>
    </source>
</reference>
<organism evidence="2 3">
    <name type="scientific">Clostridium beijerinckii</name>
    <name type="common">Clostridium MP</name>
    <dbReference type="NCBI Taxonomy" id="1520"/>
    <lineage>
        <taxon>Bacteria</taxon>
        <taxon>Bacillati</taxon>
        <taxon>Bacillota</taxon>
        <taxon>Clostridia</taxon>
        <taxon>Eubacteriales</taxon>
        <taxon>Clostridiaceae</taxon>
        <taxon>Clostridium</taxon>
    </lineage>
</organism>
<evidence type="ECO:0000313" key="2">
    <source>
        <dbReference type="EMBL" id="NRT90112.1"/>
    </source>
</evidence>
<comment type="caution">
    <text evidence="2">The sequence shown here is derived from an EMBL/GenBank/DDBJ whole genome shotgun (WGS) entry which is preliminary data.</text>
</comment>